<name>A0A6J6MN05_9ZZZZ</name>
<protein>
    <submittedName>
        <fullName evidence="2">Unannotated protein</fullName>
    </submittedName>
</protein>
<evidence type="ECO:0000313" key="2">
    <source>
        <dbReference type="EMBL" id="CAB4673773.1"/>
    </source>
</evidence>
<gene>
    <name evidence="2" type="ORF">UFOPK2282_01223</name>
</gene>
<feature type="compositionally biased region" description="Basic and acidic residues" evidence="1">
    <location>
        <begin position="78"/>
        <end position="93"/>
    </location>
</feature>
<sequence>MAPFDRCPKVQFRSDRLDQPAPDTLPAHLAHAVPWLSRWLEQDRDDPKYGYRRDSCSPTCCAHAQEYPWHSIQQESSPRSEPHPPQHCQDRQPLHVQPWGDSFRKIHGRHWDDRSTKQQSPWRLHTLANAHLEYLTHDPQKHHTSAQLRRTGNGVRQRKYLHR</sequence>
<feature type="compositionally biased region" description="Basic and acidic residues" evidence="1">
    <location>
        <begin position="1"/>
        <end position="18"/>
    </location>
</feature>
<organism evidence="2">
    <name type="scientific">freshwater metagenome</name>
    <dbReference type="NCBI Taxonomy" id="449393"/>
    <lineage>
        <taxon>unclassified sequences</taxon>
        <taxon>metagenomes</taxon>
        <taxon>ecological metagenomes</taxon>
    </lineage>
</organism>
<accession>A0A6J6MN05</accession>
<feature type="region of interest" description="Disordered" evidence="1">
    <location>
        <begin position="71"/>
        <end position="96"/>
    </location>
</feature>
<reference evidence="2" key="1">
    <citation type="submission" date="2020-05" db="EMBL/GenBank/DDBJ databases">
        <authorList>
            <person name="Chiriac C."/>
            <person name="Salcher M."/>
            <person name="Ghai R."/>
            <person name="Kavagutti S V."/>
        </authorList>
    </citation>
    <scope>NUCLEOTIDE SEQUENCE</scope>
</reference>
<dbReference type="AlphaFoldDB" id="A0A6J6MN05"/>
<feature type="region of interest" description="Disordered" evidence="1">
    <location>
        <begin position="138"/>
        <end position="163"/>
    </location>
</feature>
<feature type="region of interest" description="Disordered" evidence="1">
    <location>
        <begin position="1"/>
        <end position="23"/>
    </location>
</feature>
<evidence type="ECO:0000256" key="1">
    <source>
        <dbReference type="SAM" id="MobiDB-lite"/>
    </source>
</evidence>
<proteinExistence type="predicted"/>
<dbReference type="EMBL" id="CAEZWR010000164">
    <property type="protein sequence ID" value="CAB4673773.1"/>
    <property type="molecule type" value="Genomic_DNA"/>
</dbReference>